<dbReference type="SUPFAM" id="SSF55811">
    <property type="entry name" value="Nudix"/>
    <property type="match status" value="1"/>
</dbReference>
<dbReference type="Proteomes" id="UP001209540">
    <property type="component" value="Unassembled WGS sequence"/>
</dbReference>
<dbReference type="EMBL" id="JAIXMP010000005">
    <property type="protein sequence ID" value="KAI9272790.1"/>
    <property type="molecule type" value="Genomic_DNA"/>
</dbReference>
<evidence type="ECO:0000256" key="1">
    <source>
        <dbReference type="ARBA" id="ARBA00022801"/>
    </source>
</evidence>
<dbReference type="GO" id="GO:0016787">
    <property type="term" value="F:hydrolase activity"/>
    <property type="evidence" value="ECO:0007669"/>
    <property type="project" value="UniProtKB-KW"/>
</dbReference>
<name>A0AAD5K7D0_9FUNG</name>
<dbReference type="PROSITE" id="PS51462">
    <property type="entry name" value="NUDIX"/>
    <property type="match status" value="1"/>
</dbReference>
<dbReference type="PROSITE" id="PS00893">
    <property type="entry name" value="NUDIX_BOX"/>
    <property type="match status" value="1"/>
</dbReference>
<evidence type="ECO:0000259" key="2">
    <source>
        <dbReference type="PROSITE" id="PS51462"/>
    </source>
</evidence>
<protein>
    <submittedName>
        <fullName evidence="3">NUDIX hydrolase domain-like protein</fullName>
    </submittedName>
</protein>
<evidence type="ECO:0000313" key="4">
    <source>
        <dbReference type="Proteomes" id="UP001209540"/>
    </source>
</evidence>
<proteinExistence type="predicted"/>
<keyword evidence="1 3" id="KW-0378">Hydrolase</keyword>
<reference evidence="3" key="2">
    <citation type="submission" date="2023-02" db="EMBL/GenBank/DDBJ databases">
        <authorList>
            <consortium name="DOE Joint Genome Institute"/>
            <person name="Mondo S.J."/>
            <person name="Chang Y."/>
            <person name="Wang Y."/>
            <person name="Ahrendt S."/>
            <person name="Andreopoulos W."/>
            <person name="Barry K."/>
            <person name="Beard J."/>
            <person name="Benny G.L."/>
            <person name="Blankenship S."/>
            <person name="Bonito G."/>
            <person name="Cuomo C."/>
            <person name="Desiro A."/>
            <person name="Gervers K.A."/>
            <person name="Hundley H."/>
            <person name="Kuo A."/>
            <person name="LaButti K."/>
            <person name="Lang B.F."/>
            <person name="Lipzen A."/>
            <person name="O'Donnell K."/>
            <person name="Pangilinan J."/>
            <person name="Reynolds N."/>
            <person name="Sandor L."/>
            <person name="Smith M.W."/>
            <person name="Tsang A."/>
            <person name="Grigoriev I.V."/>
            <person name="Stajich J.E."/>
            <person name="Spatafora J.W."/>
        </authorList>
    </citation>
    <scope>NUCLEOTIDE SEQUENCE</scope>
    <source>
        <strain evidence="3">RSA 2281</strain>
    </source>
</reference>
<dbReference type="GO" id="GO:0019693">
    <property type="term" value="P:ribose phosphate metabolic process"/>
    <property type="evidence" value="ECO:0007669"/>
    <property type="project" value="TreeGrafter"/>
</dbReference>
<gene>
    <name evidence="3" type="ORF">BDA99DRAFT_533624</name>
</gene>
<dbReference type="InterPro" id="IPR000086">
    <property type="entry name" value="NUDIX_hydrolase_dom"/>
</dbReference>
<evidence type="ECO:0000313" key="3">
    <source>
        <dbReference type="EMBL" id="KAI9272790.1"/>
    </source>
</evidence>
<comment type="caution">
    <text evidence="3">The sequence shown here is derived from an EMBL/GenBank/DDBJ whole genome shotgun (WGS) entry which is preliminary data.</text>
</comment>
<keyword evidence="4" id="KW-1185">Reference proteome</keyword>
<dbReference type="Pfam" id="PF00293">
    <property type="entry name" value="NUDIX"/>
    <property type="match status" value="1"/>
</dbReference>
<dbReference type="PANTHER" id="PTHR11839:SF1">
    <property type="entry name" value="ADP-SUGAR PYROPHOSPHATASE"/>
    <property type="match status" value="1"/>
</dbReference>
<sequence>MLPLLPVDQEPELKETLGQGSWLTLEKLYYKDNKQVKRTWERVIRKSNRQHQDNAFSSSLALDAVDIHAILLTPEPELLLVIQYRPAIEKYCIEFPSGLIDQGEDPLDAAIREFQEETGYKVNKENTTIQLHKTPVSYEPGLTNSCCYVAQITLYDDQHQEQQQLEPDEWSLQTIRFPLKNLLTHLLDVERAHDGQLIIDSRVHAYASGIMAHDQFLGLKQKHITVN</sequence>
<accession>A0AAD5K7D0</accession>
<feature type="domain" description="Nudix hydrolase" evidence="2">
    <location>
        <begin position="62"/>
        <end position="200"/>
    </location>
</feature>
<dbReference type="InterPro" id="IPR020084">
    <property type="entry name" value="NUDIX_hydrolase_CS"/>
</dbReference>
<dbReference type="InterPro" id="IPR015797">
    <property type="entry name" value="NUDIX_hydrolase-like_dom_sf"/>
</dbReference>
<dbReference type="AlphaFoldDB" id="A0AAD5K7D0"/>
<reference evidence="3" key="1">
    <citation type="journal article" date="2022" name="IScience">
        <title>Evolution of zygomycete secretomes and the origins of terrestrial fungal ecologies.</title>
        <authorList>
            <person name="Chang Y."/>
            <person name="Wang Y."/>
            <person name="Mondo S."/>
            <person name="Ahrendt S."/>
            <person name="Andreopoulos W."/>
            <person name="Barry K."/>
            <person name="Beard J."/>
            <person name="Benny G.L."/>
            <person name="Blankenship S."/>
            <person name="Bonito G."/>
            <person name="Cuomo C."/>
            <person name="Desiro A."/>
            <person name="Gervers K.A."/>
            <person name="Hundley H."/>
            <person name="Kuo A."/>
            <person name="LaButti K."/>
            <person name="Lang B.F."/>
            <person name="Lipzen A."/>
            <person name="O'Donnell K."/>
            <person name="Pangilinan J."/>
            <person name="Reynolds N."/>
            <person name="Sandor L."/>
            <person name="Smith M.E."/>
            <person name="Tsang A."/>
            <person name="Grigoriev I.V."/>
            <person name="Stajich J.E."/>
            <person name="Spatafora J.W."/>
        </authorList>
    </citation>
    <scope>NUCLEOTIDE SEQUENCE</scope>
    <source>
        <strain evidence="3">RSA 2281</strain>
    </source>
</reference>
<dbReference type="Gene3D" id="3.90.79.10">
    <property type="entry name" value="Nucleoside Triphosphate Pyrophosphohydrolase"/>
    <property type="match status" value="1"/>
</dbReference>
<dbReference type="PANTHER" id="PTHR11839">
    <property type="entry name" value="UDP/ADP-SUGAR PYROPHOSPHATASE"/>
    <property type="match status" value="1"/>
</dbReference>
<organism evidence="3 4">
    <name type="scientific">Phascolomyces articulosus</name>
    <dbReference type="NCBI Taxonomy" id="60185"/>
    <lineage>
        <taxon>Eukaryota</taxon>
        <taxon>Fungi</taxon>
        <taxon>Fungi incertae sedis</taxon>
        <taxon>Mucoromycota</taxon>
        <taxon>Mucoromycotina</taxon>
        <taxon>Mucoromycetes</taxon>
        <taxon>Mucorales</taxon>
        <taxon>Lichtheimiaceae</taxon>
        <taxon>Phascolomyces</taxon>
    </lineage>
</organism>
<dbReference type="GO" id="GO:0006753">
    <property type="term" value="P:nucleoside phosphate metabolic process"/>
    <property type="evidence" value="ECO:0007669"/>
    <property type="project" value="TreeGrafter"/>
</dbReference>